<keyword evidence="3" id="KW-1185">Reference proteome</keyword>
<evidence type="ECO:0000313" key="1">
    <source>
        <dbReference type="EMBL" id="KAA1082820.1"/>
    </source>
</evidence>
<reference evidence="3 4" key="1">
    <citation type="submission" date="2019-05" db="EMBL/GenBank/DDBJ databases">
        <title>Emergence of the Ug99 lineage of the wheat stem rust pathogen through somatic hybridization.</title>
        <authorList>
            <person name="Li F."/>
            <person name="Upadhyaya N.M."/>
            <person name="Sperschneider J."/>
            <person name="Matny O."/>
            <person name="Nguyen-Phuc H."/>
            <person name="Mago R."/>
            <person name="Raley C."/>
            <person name="Miller M.E."/>
            <person name="Silverstein K.A.T."/>
            <person name="Henningsen E."/>
            <person name="Hirsch C.D."/>
            <person name="Visser B."/>
            <person name="Pretorius Z.A."/>
            <person name="Steffenson B.J."/>
            <person name="Schwessinger B."/>
            <person name="Dodds P.N."/>
            <person name="Figueroa M."/>
        </authorList>
    </citation>
    <scope>NUCLEOTIDE SEQUENCE [LARGE SCALE GENOMIC DNA]</scope>
    <source>
        <strain evidence="1">21-0</strain>
        <strain evidence="2 4">Ug99</strain>
    </source>
</reference>
<accession>A0A5B0NH78</accession>
<protein>
    <submittedName>
        <fullName evidence="2">Uncharacterized protein</fullName>
    </submittedName>
</protein>
<sequence>MVCQDGEDGPDKPLDKVRNPSSGVKIVAVKSNGMAELFQIEFEGSQHRHYHKSPSPLPSMRTARSGDLDECSIEASISILAFTVRTPFRVL</sequence>
<dbReference type="Proteomes" id="UP000324748">
    <property type="component" value="Unassembled WGS sequence"/>
</dbReference>
<organism evidence="2 4">
    <name type="scientific">Puccinia graminis f. sp. tritici</name>
    <dbReference type="NCBI Taxonomy" id="56615"/>
    <lineage>
        <taxon>Eukaryota</taxon>
        <taxon>Fungi</taxon>
        <taxon>Dikarya</taxon>
        <taxon>Basidiomycota</taxon>
        <taxon>Pucciniomycotina</taxon>
        <taxon>Pucciniomycetes</taxon>
        <taxon>Pucciniales</taxon>
        <taxon>Pucciniaceae</taxon>
        <taxon>Puccinia</taxon>
    </lineage>
</organism>
<evidence type="ECO:0000313" key="2">
    <source>
        <dbReference type="EMBL" id="KAA1087966.1"/>
    </source>
</evidence>
<proteinExistence type="predicted"/>
<dbReference type="EMBL" id="VDEP01000408">
    <property type="protein sequence ID" value="KAA1087966.1"/>
    <property type="molecule type" value="Genomic_DNA"/>
</dbReference>
<dbReference type="EMBL" id="VSWC01000119">
    <property type="protein sequence ID" value="KAA1082820.1"/>
    <property type="molecule type" value="Genomic_DNA"/>
</dbReference>
<gene>
    <name evidence="1" type="ORF">PGT21_015485</name>
    <name evidence="2" type="ORF">PGTUg99_011103</name>
</gene>
<dbReference type="Proteomes" id="UP000325313">
    <property type="component" value="Unassembled WGS sequence"/>
</dbReference>
<evidence type="ECO:0000313" key="3">
    <source>
        <dbReference type="Proteomes" id="UP000324748"/>
    </source>
</evidence>
<comment type="caution">
    <text evidence="2">The sequence shown here is derived from an EMBL/GenBank/DDBJ whole genome shotgun (WGS) entry which is preliminary data.</text>
</comment>
<evidence type="ECO:0000313" key="4">
    <source>
        <dbReference type="Proteomes" id="UP000325313"/>
    </source>
</evidence>
<name>A0A5B0NH78_PUCGR</name>
<dbReference type="AlphaFoldDB" id="A0A5B0NH78"/>